<evidence type="ECO:0000313" key="13">
    <source>
        <dbReference type="EMBL" id="NKE46126.1"/>
    </source>
</evidence>
<dbReference type="Pfam" id="PF00512">
    <property type="entry name" value="HisKA"/>
    <property type="match status" value="1"/>
</dbReference>
<dbReference type="Gene3D" id="1.10.287.130">
    <property type="match status" value="1"/>
</dbReference>
<dbReference type="Gene3D" id="3.30.450.20">
    <property type="entry name" value="PAS domain"/>
    <property type="match status" value="1"/>
</dbReference>
<evidence type="ECO:0000256" key="2">
    <source>
        <dbReference type="ARBA" id="ARBA00004370"/>
    </source>
</evidence>
<feature type="transmembrane region" description="Helical" evidence="9">
    <location>
        <begin position="7"/>
        <end position="28"/>
    </location>
</feature>
<feature type="domain" description="Response regulatory" evidence="11">
    <location>
        <begin position="622"/>
        <end position="738"/>
    </location>
</feature>
<keyword evidence="5" id="KW-0808">Transferase</keyword>
<dbReference type="InterPro" id="IPR001789">
    <property type="entry name" value="Sig_transdc_resp-reg_receiver"/>
</dbReference>
<comment type="catalytic activity">
    <reaction evidence="1">
        <text>ATP + protein L-histidine = ADP + protein N-phospho-L-histidine.</text>
        <dbReference type="EC" id="2.7.13.3"/>
    </reaction>
</comment>
<dbReference type="Gene3D" id="3.30.565.10">
    <property type="entry name" value="Histidine kinase-like ATPase, C-terminal domain"/>
    <property type="match status" value="1"/>
</dbReference>
<sequence length="742" mass="80035">MSIRARLLWLVAMAMIVPGLLLGLRSILERGNQADAATVRLVTTAADVARDLEARIFATGQLLFGLARARDIQAESRDGCSAFLARVRAQYPQYTGILTIDQEGRLFCDSLQSGRDLDLADRGYFQRAQTMDDGLVLEPAFGRLTGSPVLQVAFPVRNWAGDLELVLLASLDLLRLVQEDLQLLAAGKEILLLDAQGTVLVWQPAPGGRPHAGRSILDTQLGRFALSAAVGERAELQDEAGRTFIWAAASAPHVAESGLRVLVGQNREDLLAPADHRLREDLAILAVLSLLLGLSVWVIGEVAIRRKVARIATMAARLGEGDLSARIPPPYPKGELGGLMAVLNRSAESLQQQREAIVELNRKLLRAQRMEAVGQLTGGLAHDFNNLLTVIIGSAELLAERLEHDADLLHLADTTRMAAERGGELTRSLLAFARRQPLEPRAADLAAEIGRIEPLLRRTLGAYVECRFELPPGLPPALVDPSQLEAALLNLTLNARDAMPGGGLLTVEVAEAELDAEYAAQNDEVTPGEYLVIAVTDTGHGMPPEVMAQVFEPFFTTKEFGRGSGLGLSMVYGFVKQSQGHVKIYSEAGQGTTVKLFLPRAISAGAARTPPRPTRIGGGTEAVLVVEDDDMVRAHVVGELTLLGYTVLSARDGREAMDILRGDAAIDVLFTDVVMPGGMSGPQLAVSALLLRPGLRVLYTSGYTENAVVHHGRLDPGVVLLSKPYRRQELAEKLRFVLRADA</sequence>
<keyword evidence="9" id="KW-0472">Membrane</keyword>
<dbReference type="InterPro" id="IPR036890">
    <property type="entry name" value="HATPase_C_sf"/>
</dbReference>
<feature type="domain" description="HAMP" evidence="12">
    <location>
        <begin position="302"/>
        <end position="355"/>
    </location>
</feature>
<proteinExistence type="predicted"/>
<keyword evidence="9" id="KW-1133">Transmembrane helix</keyword>
<evidence type="ECO:0000259" key="11">
    <source>
        <dbReference type="PROSITE" id="PS50110"/>
    </source>
</evidence>
<dbReference type="SMART" id="SM00304">
    <property type="entry name" value="HAMP"/>
    <property type="match status" value="1"/>
</dbReference>
<evidence type="ECO:0000256" key="6">
    <source>
        <dbReference type="ARBA" id="ARBA00022777"/>
    </source>
</evidence>
<dbReference type="PANTHER" id="PTHR43065">
    <property type="entry name" value="SENSOR HISTIDINE KINASE"/>
    <property type="match status" value="1"/>
</dbReference>
<keyword evidence="6" id="KW-0418">Kinase</keyword>
<dbReference type="InterPro" id="IPR004358">
    <property type="entry name" value="Sig_transdc_His_kin-like_C"/>
</dbReference>
<dbReference type="InterPro" id="IPR003594">
    <property type="entry name" value="HATPase_dom"/>
</dbReference>
<dbReference type="PROSITE" id="PS50109">
    <property type="entry name" value="HIS_KIN"/>
    <property type="match status" value="1"/>
</dbReference>
<evidence type="ECO:0000256" key="7">
    <source>
        <dbReference type="PROSITE-ProRule" id="PRU00169"/>
    </source>
</evidence>
<evidence type="ECO:0000313" key="14">
    <source>
        <dbReference type="Proteomes" id="UP000765160"/>
    </source>
</evidence>
<keyword evidence="9" id="KW-0812">Transmembrane</keyword>
<dbReference type="InterPro" id="IPR003660">
    <property type="entry name" value="HAMP_dom"/>
</dbReference>
<evidence type="ECO:0000256" key="5">
    <source>
        <dbReference type="ARBA" id="ARBA00022679"/>
    </source>
</evidence>
<gene>
    <name evidence="13" type="ORF">HB662_15170</name>
</gene>
<dbReference type="InterPro" id="IPR036097">
    <property type="entry name" value="HisK_dim/P_sf"/>
</dbReference>
<accession>A0ABX1F1D4</accession>
<evidence type="ECO:0000259" key="10">
    <source>
        <dbReference type="PROSITE" id="PS50109"/>
    </source>
</evidence>
<feature type="modified residue" description="4-aspartylphosphate" evidence="7">
    <location>
        <position position="672"/>
    </location>
</feature>
<dbReference type="PROSITE" id="PS50885">
    <property type="entry name" value="HAMP"/>
    <property type="match status" value="1"/>
</dbReference>
<dbReference type="SUPFAM" id="SSF55874">
    <property type="entry name" value="ATPase domain of HSP90 chaperone/DNA topoisomerase II/histidine kinase"/>
    <property type="match status" value="1"/>
</dbReference>
<dbReference type="SMART" id="SM00448">
    <property type="entry name" value="REC"/>
    <property type="match status" value="1"/>
</dbReference>
<evidence type="ECO:0000256" key="3">
    <source>
        <dbReference type="ARBA" id="ARBA00012438"/>
    </source>
</evidence>
<comment type="caution">
    <text evidence="13">The sequence shown here is derived from an EMBL/GenBank/DDBJ whole genome shotgun (WGS) entry which is preliminary data.</text>
</comment>
<evidence type="ECO:0000256" key="9">
    <source>
        <dbReference type="SAM" id="Phobius"/>
    </source>
</evidence>
<dbReference type="PRINTS" id="PR00344">
    <property type="entry name" value="BCTRLSENSOR"/>
</dbReference>
<dbReference type="Gene3D" id="3.40.50.2300">
    <property type="match status" value="1"/>
</dbReference>
<reference evidence="13 14" key="1">
    <citation type="submission" date="2020-03" db="EMBL/GenBank/DDBJ databases">
        <title>Roseomonas selenitidurans sp. nov. isolated from soil.</title>
        <authorList>
            <person name="Liu H."/>
        </authorList>
    </citation>
    <scope>NUCLEOTIDE SEQUENCE [LARGE SCALE GENOMIC DNA]</scope>
    <source>
        <strain evidence="13 14">JCM 15073</strain>
    </source>
</reference>
<dbReference type="InterPro" id="IPR003661">
    <property type="entry name" value="HisK_dim/P_dom"/>
</dbReference>
<keyword evidence="4 7" id="KW-0597">Phosphoprotein</keyword>
<dbReference type="Gene3D" id="6.10.340.10">
    <property type="match status" value="1"/>
</dbReference>
<dbReference type="SUPFAM" id="SSF52172">
    <property type="entry name" value="CheY-like"/>
    <property type="match status" value="1"/>
</dbReference>
<dbReference type="CDD" id="cd12914">
    <property type="entry name" value="PDC1_DGC_like"/>
    <property type="match status" value="1"/>
</dbReference>
<name>A0ABX1F1D4_9PROT</name>
<dbReference type="Pfam" id="PF02518">
    <property type="entry name" value="HATPase_c"/>
    <property type="match status" value="1"/>
</dbReference>
<dbReference type="CDD" id="cd18161">
    <property type="entry name" value="REC_hyHK_blue-like"/>
    <property type="match status" value="1"/>
</dbReference>
<dbReference type="PANTHER" id="PTHR43065:SF49">
    <property type="entry name" value="HISTIDINE KINASE"/>
    <property type="match status" value="1"/>
</dbReference>
<keyword evidence="8" id="KW-0175">Coiled coil</keyword>
<dbReference type="CDD" id="cd00082">
    <property type="entry name" value="HisKA"/>
    <property type="match status" value="1"/>
</dbReference>
<feature type="coiled-coil region" evidence="8">
    <location>
        <begin position="343"/>
        <end position="370"/>
    </location>
</feature>
<dbReference type="PROSITE" id="PS50110">
    <property type="entry name" value="RESPONSE_REGULATORY"/>
    <property type="match status" value="1"/>
</dbReference>
<evidence type="ECO:0000256" key="8">
    <source>
        <dbReference type="SAM" id="Coils"/>
    </source>
</evidence>
<organism evidence="13 14">
    <name type="scientific">Falsiroseomonas frigidaquae</name>
    <dbReference type="NCBI Taxonomy" id="487318"/>
    <lineage>
        <taxon>Bacteria</taxon>
        <taxon>Pseudomonadati</taxon>
        <taxon>Pseudomonadota</taxon>
        <taxon>Alphaproteobacteria</taxon>
        <taxon>Acetobacterales</taxon>
        <taxon>Roseomonadaceae</taxon>
        <taxon>Falsiroseomonas</taxon>
    </lineage>
</organism>
<evidence type="ECO:0000256" key="4">
    <source>
        <dbReference type="ARBA" id="ARBA00022553"/>
    </source>
</evidence>
<comment type="subcellular location">
    <subcellularLocation>
        <location evidence="2">Membrane</location>
    </subcellularLocation>
</comment>
<dbReference type="InterPro" id="IPR011006">
    <property type="entry name" value="CheY-like_superfamily"/>
</dbReference>
<evidence type="ECO:0000259" key="12">
    <source>
        <dbReference type="PROSITE" id="PS50885"/>
    </source>
</evidence>
<dbReference type="SMART" id="SM00388">
    <property type="entry name" value="HisKA"/>
    <property type="match status" value="1"/>
</dbReference>
<dbReference type="Pfam" id="PF00072">
    <property type="entry name" value="Response_reg"/>
    <property type="match status" value="1"/>
</dbReference>
<dbReference type="Proteomes" id="UP000765160">
    <property type="component" value="Unassembled WGS sequence"/>
</dbReference>
<dbReference type="EC" id="2.7.13.3" evidence="3"/>
<evidence type="ECO:0000256" key="1">
    <source>
        <dbReference type="ARBA" id="ARBA00000085"/>
    </source>
</evidence>
<dbReference type="InterPro" id="IPR005467">
    <property type="entry name" value="His_kinase_dom"/>
</dbReference>
<feature type="domain" description="Histidine kinase" evidence="10">
    <location>
        <begin position="379"/>
        <end position="602"/>
    </location>
</feature>
<dbReference type="EMBL" id="JAAVTX010000004">
    <property type="protein sequence ID" value="NKE46126.1"/>
    <property type="molecule type" value="Genomic_DNA"/>
</dbReference>
<keyword evidence="14" id="KW-1185">Reference proteome</keyword>
<dbReference type="RefSeq" id="WP_168050636.1">
    <property type="nucleotide sequence ID" value="NZ_JAATJR010000004.1"/>
</dbReference>
<dbReference type="SUPFAM" id="SSF47384">
    <property type="entry name" value="Homodimeric domain of signal transducing histidine kinase"/>
    <property type="match status" value="1"/>
</dbReference>
<dbReference type="CDD" id="cd06225">
    <property type="entry name" value="HAMP"/>
    <property type="match status" value="1"/>
</dbReference>
<dbReference type="Pfam" id="PF00672">
    <property type="entry name" value="HAMP"/>
    <property type="match status" value="1"/>
</dbReference>
<protein>
    <recommendedName>
        <fullName evidence="3">histidine kinase</fullName>
        <ecNumber evidence="3">2.7.13.3</ecNumber>
    </recommendedName>
</protein>
<dbReference type="SMART" id="SM00387">
    <property type="entry name" value="HATPase_c"/>
    <property type="match status" value="1"/>
</dbReference>